<keyword evidence="2" id="KW-1185">Reference proteome</keyword>
<evidence type="ECO:0000313" key="2">
    <source>
        <dbReference type="Proteomes" id="UP001202248"/>
    </source>
</evidence>
<protein>
    <submittedName>
        <fullName evidence="1">Uncharacterized protein</fullName>
    </submittedName>
</protein>
<gene>
    <name evidence="1" type="ORF">MKP09_08660</name>
</gene>
<reference evidence="1 2" key="1">
    <citation type="submission" date="2022-02" db="EMBL/GenBank/DDBJ databases">
        <authorList>
            <person name="Min J."/>
        </authorList>
    </citation>
    <scope>NUCLEOTIDE SEQUENCE [LARGE SCALE GENOMIC DNA]</scope>
    <source>
        <strain evidence="1 2">GR10-1</strain>
    </source>
</reference>
<dbReference type="Proteomes" id="UP001202248">
    <property type="component" value="Unassembled WGS sequence"/>
</dbReference>
<sequence length="82" mass="8790">MIGQSNGNISKLEEILGLEKGILGNNPVRIDVDNPIGLRLPDGNELGANPLWIPGGRTKGGILEATVNQIQQGTYSVHYILK</sequence>
<name>A0ABS9SHY9_9BACT</name>
<dbReference type="RefSeq" id="WP_240827320.1">
    <property type="nucleotide sequence ID" value="NZ_JAKWBL010000001.1"/>
</dbReference>
<comment type="caution">
    <text evidence="1">The sequence shown here is derived from an EMBL/GenBank/DDBJ whole genome shotgun (WGS) entry which is preliminary data.</text>
</comment>
<accession>A0ABS9SHY9</accession>
<organism evidence="1 2">
    <name type="scientific">Niabella ginsengisoli</name>
    <dbReference type="NCBI Taxonomy" id="522298"/>
    <lineage>
        <taxon>Bacteria</taxon>
        <taxon>Pseudomonadati</taxon>
        <taxon>Bacteroidota</taxon>
        <taxon>Chitinophagia</taxon>
        <taxon>Chitinophagales</taxon>
        <taxon>Chitinophagaceae</taxon>
        <taxon>Niabella</taxon>
    </lineage>
</organism>
<evidence type="ECO:0000313" key="1">
    <source>
        <dbReference type="EMBL" id="MCH5597971.1"/>
    </source>
</evidence>
<dbReference type="EMBL" id="JAKWBL010000001">
    <property type="protein sequence ID" value="MCH5597971.1"/>
    <property type="molecule type" value="Genomic_DNA"/>
</dbReference>
<proteinExistence type="predicted"/>